<organism evidence="1 2">
    <name type="scientific">Trifolium pratense</name>
    <name type="common">Red clover</name>
    <dbReference type="NCBI Taxonomy" id="57577"/>
    <lineage>
        <taxon>Eukaryota</taxon>
        <taxon>Viridiplantae</taxon>
        <taxon>Streptophyta</taxon>
        <taxon>Embryophyta</taxon>
        <taxon>Tracheophyta</taxon>
        <taxon>Spermatophyta</taxon>
        <taxon>Magnoliopsida</taxon>
        <taxon>eudicotyledons</taxon>
        <taxon>Gunneridae</taxon>
        <taxon>Pentapetalae</taxon>
        <taxon>rosids</taxon>
        <taxon>fabids</taxon>
        <taxon>Fabales</taxon>
        <taxon>Fabaceae</taxon>
        <taxon>Papilionoideae</taxon>
        <taxon>50 kb inversion clade</taxon>
        <taxon>NPAAA clade</taxon>
        <taxon>Hologalegina</taxon>
        <taxon>IRL clade</taxon>
        <taxon>Trifolieae</taxon>
        <taxon>Trifolium</taxon>
    </lineage>
</organism>
<protein>
    <submittedName>
        <fullName evidence="1">Uncharacterized protein</fullName>
    </submittedName>
</protein>
<evidence type="ECO:0000313" key="1">
    <source>
        <dbReference type="EMBL" id="PNX90507.1"/>
    </source>
</evidence>
<reference evidence="1 2" key="1">
    <citation type="journal article" date="2014" name="Am. J. Bot.">
        <title>Genome assembly and annotation for red clover (Trifolium pratense; Fabaceae).</title>
        <authorList>
            <person name="Istvanek J."/>
            <person name="Jaros M."/>
            <person name="Krenek A."/>
            <person name="Repkova J."/>
        </authorList>
    </citation>
    <scope>NUCLEOTIDE SEQUENCE [LARGE SCALE GENOMIC DNA]</scope>
    <source>
        <strain evidence="2">cv. Tatra</strain>
        <tissue evidence="1">Young leaves</tissue>
    </source>
</reference>
<accession>A0A2K3MI87</accession>
<dbReference type="Proteomes" id="UP000236291">
    <property type="component" value="Unassembled WGS sequence"/>
</dbReference>
<feature type="non-terminal residue" evidence="1">
    <location>
        <position position="85"/>
    </location>
</feature>
<feature type="non-terminal residue" evidence="1">
    <location>
        <position position="1"/>
    </location>
</feature>
<sequence length="85" mass="9622">VICYHVIALPYNPCGYHPSEMFDNPSITIQTIHIHPIGLLGTCYYLLHAYLDIEAAQEIDQVQGSCVRGVVNSINTYQMEYDPYS</sequence>
<dbReference type="EMBL" id="ASHM01063051">
    <property type="protein sequence ID" value="PNX90507.1"/>
    <property type="molecule type" value="Genomic_DNA"/>
</dbReference>
<gene>
    <name evidence="1" type="ORF">L195_g046631</name>
</gene>
<evidence type="ECO:0000313" key="2">
    <source>
        <dbReference type="Proteomes" id="UP000236291"/>
    </source>
</evidence>
<reference evidence="1 2" key="2">
    <citation type="journal article" date="2017" name="Front. Plant Sci.">
        <title>Gene Classification and Mining of Molecular Markers Useful in Red Clover (Trifolium pratense) Breeding.</title>
        <authorList>
            <person name="Istvanek J."/>
            <person name="Dluhosova J."/>
            <person name="Dluhos P."/>
            <person name="Patkova L."/>
            <person name="Nedelnik J."/>
            <person name="Repkova J."/>
        </authorList>
    </citation>
    <scope>NUCLEOTIDE SEQUENCE [LARGE SCALE GENOMIC DNA]</scope>
    <source>
        <strain evidence="2">cv. Tatra</strain>
        <tissue evidence="1">Young leaves</tissue>
    </source>
</reference>
<proteinExistence type="predicted"/>
<name>A0A2K3MI87_TRIPR</name>
<comment type="caution">
    <text evidence="1">The sequence shown here is derived from an EMBL/GenBank/DDBJ whole genome shotgun (WGS) entry which is preliminary data.</text>
</comment>
<dbReference type="AlphaFoldDB" id="A0A2K3MI87"/>